<evidence type="ECO:0000313" key="7">
    <source>
        <dbReference type="Proteomes" id="UP000248066"/>
    </source>
</evidence>
<dbReference type="AlphaFoldDB" id="A0A2W0HI58"/>
<dbReference type="InterPro" id="IPR051054">
    <property type="entry name" value="SorC_transcr_regulators"/>
</dbReference>
<dbReference type="SUPFAM" id="SSF46785">
    <property type="entry name" value="Winged helix' DNA-binding domain"/>
    <property type="match status" value="1"/>
</dbReference>
<keyword evidence="7" id="KW-1185">Reference proteome</keyword>
<reference evidence="6 7" key="1">
    <citation type="submission" date="2017-10" db="EMBL/GenBank/DDBJ databases">
        <title>Bacillus sp. nov., a halophilic bacterium isolated from a Yangshapao Lake.</title>
        <authorList>
            <person name="Wang H."/>
        </authorList>
    </citation>
    <scope>NUCLEOTIDE SEQUENCE [LARGE SCALE GENOMIC DNA]</scope>
    <source>
        <strain evidence="6 7">YSP-3</strain>
    </source>
</reference>
<evidence type="ECO:0000313" key="6">
    <source>
        <dbReference type="EMBL" id="PYZ96489.1"/>
    </source>
</evidence>
<dbReference type="GO" id="GO:0030246">
    <property type="term" value="F:carbohydrate binding"/>
    <property type="evidence" value="ECO:0007669"/>
    <property type="project" value="InterPro"/>
</dbReference>
<sequence length="320" mass="34906">MDATKLKRIVRAAKMYYQLDYSQQQIAAELGISRPSVSRLLHEAKEQGIVRVEIIDPTEDAEKLSDVIRRRYGLAECIIVSASSRDDATIKTAIGKRAAAYLRDTVKDGDTIGATWGTTLYEVTRHLTPKHVNGVKVVQLNGGVSHSETNTYAHDILNRLGETFSTAPHFLPLPAVVDHPVVKEAIVADRHIRRTLDLGKKANLALITVGDRTDNSSLVQAGYFTEEDLKVLKEKGAAGDICSTFIDRSGRICNETLAARTIGIELDDLRKKERSVLVAGGLNKVEGIIGALNGGYANVLITDQFTAESMVERQTGEAPA</sequence>
<comment type="similarity">
    <text evidence="1">Belongs to the SorC transcriptional regulatory family.</text>
</comment>
<dbReference type="InterPro" id="IPR037171">
    <property type="entry name" value="NagB/RpiA_transferase-like"/>
</dbReference>
<dbReference type="GO" id="GO:0006355">
    <property type="term" value="P:regulation of DNA-templated transcription"/>
    <property type="evidence" value="ECO:0007669"/>
    <property type="project" value="InterPro"/>
</dbReference>
<accession>A0A2W0HI58</accession>
<evidence type="ECO:0000256" key="1">
    <source>
        <dbReference type="ARBA" id="ARBA00010466"/>
    </source>
</evidence>
<keyword evidence="3" id="KW-0238">DNA-binding</keyword>
<feature type="domain" description="HTH crp-type" evidence="5">
    <location>
        <begin position="1"/>
        <end position="58"/>
    </location>
</feature>
<proteinExistence type="inferred from homology"/>
<gene>
    <name evidence="6" type="ORF">CR205_12270</name>
</gene>
<dbReference type="InterPro" id="IPR012318">
    <property type="entry name" value="HTH_CRP"/>
</dbReference>
<dbReference type="Gene3D" id="1.10.10.60">
    <property type="entry name" value="Homeodomain-like"/>
    <property type="match status" value="1"/>
</dbReference>
<dbReference type="EMBL" id="PDOF01000002">
    <property type="protein sequence ID" value="PYZ96489.1"/>
    <property type="molecule type" value="Genomic_DNA"/>
</dbReference>
<comment type="caution">
    <text evidence="6">The sequence shown here is derived from an EMBL/GenBank/DDBJ whole genome shotgun (WGS) entry which is preliminary data.</text>
</comment>
<dbReference type="InterPro" id="IPR036390">
    <property type="entry name" value="WH_DNA-bd_sf"/>
</dbReference>
<dbReference type="Proteomes" id="UP000248066">
    <property type="component" value="Unassembled WGS sequence"/>
</dbReference>
<dbReference type="Gene3D" id="3.40.50.1360">
    <property type="match status" value="1"/>
</dbReference>
<dbReference type="Pfam" id="PF13545">
    <property type="entry name" value="HTH_Crp_2"/>
    <property type="match status" value="1"/>
</dbReference>
<dbReference type="PANTHER" id="PTHR34294:SF1">
    <property type="entry name" value="TRANSCRIPTIONAL REGULATOR LSRR"/>
    <property type="match status" value="1"/>
</dbReference>
<dbReference type="RefSeq" id="WP_110520228.1">
    <property type="nucleotide sequence ID" value="NZ_PDOF01000002.1"/>
</dbReference>
<keyword evidence="2" id="KW-0805">Transcription regulation</keyword>
<organism evidence="6 7">
    <name type="scientific">Alteribacter lacisalsi</name>
    <dbReference type="NCBI Taxonomy" id="2045244"/>
    <lineage>
        <taxon>Bacteria</taxon>
        <taxon>Bacillati</taxon>
        <taxon>Bacillota</taxon>
        <taxon>Bacilli</taxon>
        <taxon>Bacillales</taxon>
        <taxon>Bacillaceae</taxon>
        <taxon>Alteribacter</taxon>
    </lineage>
</organism>
<dbReference type="SUPFAM" id="SSF100950">
    <property type="entry name" value="NagB/RpiA/CoA transferase-like"/>
    <property type="match status" value="1"/>
</dbReference>
<dbReference type="GO" id="GO:0003677">
    <property type="term" value="F:DNA binding"/>
    <property type="evidence" value="ECO:0007669"/>
    <property type="project" value="UniProtKB-KW"/>
</dbReference>
<dbReference type="OrthoDB" id="58802at2"/>
<evidence type="ECO:0000259" key="5">
    <source>
        <dbReference type="PROSITE" id="PS51063"/>
    </source>
</evidence>
<keyword evidence="4" id="KW-0804">Transcription</keyword>
<dbReference type="InterPro" id="IPR007324">
    <property type="entry name" value="Sugar-bd_dom_put"/>
</dbReference>
<evidence type="ECO:0000256" key="3">
    <source>
        <dbReference type="ARBA" id="ARBA00023125"/>
    </source>
</evidence>
<name>A0A2W0HI58_9BACI</name>
<evidence type="ECO:0000256" key="4">
    <source>
        <dbReference type="ARBA" id="ARBA00023163"/>
    </source>
</evidence>
<dbReference type="PANTHER" id="PTHR34294">
    <property type="entry name" value="TRANSCRIPTIONAL REGULATOR-RELATED"/>
    <property type="match status" value="1"/>
</dbReference>
<protein>
    <submittedName>
        <fullName evidence="6">RNA polymerase subunit sigma-70</fullName>
    </submittedName>
</protein>
<dbReference type="PROSITE" id="PS51063">
    <property type="entry name" value="HTH_CRP_2"/>
    <property type="match status" value="1"/>
</dbReference>
<evidence type="ECO:0000256" key="2">
    <source>
        <dbReference type="ARBA" id="ARBA00023015"/>
    </source>
</evidence>
<dbReference type="Pfam" id="PF04198">
    <property type="entry name" value="Sugar-bind"/>
    <property type="match status" value="1"/>
</dbReference>